<dbReference type="RefSeq" id="WP_143692538.1">
    <property type="nucleotide sequence ID" value="NZ_AP019798.1"/>
</dbReference>
<dbReference type="GO" id="GO:0004672">
    <property type="term" value="F:protein kinase activity"/>
    <property type="evidence" value="ECO:0007669"/>
    <property type="project" value="InterPro"/>
</dbReference>
<dbReference type="EMBL" id="AP019798">
    <property type="protein sequence ID" value="BBL88947.1"/>
    <property type="molecule type" value="Genomic_DNA"/>
</dbReference>
<evidence type="ECO:0000313" key="3">
    <source>
        <dbReference type="Proteomes" id="UP000315115"/>
    </source>
</evidence>
<gene>
    <name evidence="2" type="ORF">VroAM7_16000</name>
</gene>
<sequence length="506" mass="57148">MTKHTKPKWVKDQLSQRHKLIKKLGQGGQGVVYQTSDPQLLVKMPLKNFEEITDPTEITHFQEQLERLFLLPLSESMHITKPLYLLDGQAGYVMQMMQDMKPIGEWLPQIYKEQASDNSKQKDSGNLPPPPWLPDWISPEVPKASAYPLAMYAKSGGTKRRLELLTQATIELLKLHSVGVIFMDISPENLFCSKTKGYNEVWLIDADNLRFEVTNAKAGVLTPQYAAPEVVKGESGARVTSDAYSLSLLAFKILTMCGAFEGERFTDDDDDWAADDSQNGELSVETQAEHGLLPFIFDAEDDSNTQIRGRGLPHQLTLTPELLTFFQEMFGIGRTQPWQRPSLHSLPRMLAKATDNSIQCSCGMSFYYQPSLENNACPYCQKQPQNLLVATSYQYSNDGIGEPIWTWVSPFSEDEDLKLPRRLAGSFEFDKHSVPLLEISHIESDSFIYASAEDVRIDITDLSGRFTPLANQWLLEKSQLEEGVQLYVHNPHSVLIEIKVLDNNAI</sequence>
<feature type="domain" description="Protein kinase" evidence="1">
    <location>
        <begin position="18"/>
        <end position="367"/>
    </location>
</feature>
<dbReference type="AlphaFoldDB" id="A0A510I5W4"/>
<proteinExistence type="predicted"/>
<evidence type="ECO:0000259" key="1">
    <source>
        <dbReference type="PROSITE" id="PS50011"/>
    </source>
</evidence>
<organism evidence="2 3">
    <name type="scientific">Vibrio rotiferianus</name>
    <dbReference type="NCBI Taxonomy" id="190895"/>
    <lineage>
        <taxon>Bacteria</taxon>
        <taxon>Pseudomonadati</taxon>
        <taxon>Pseudomonadota</taxon>
        <taxon>Gammaproteobacteria</taxon>
        <taxon>Vibrionales</taxon>
        <taxon>Vibrionaceae</taxon>
        <taxon>Vibrio</taxon>
    </lineage>
</organism>
<dbReference type="Pfam" id="PF00069">
    <property type="entry name" value="Pkinase"/>
    <property type="match status" value="1"/>
</dbReference>
<dbReference type="Proteomes" id="UP000315115">
    <property type="component" value="Chromosome 1"/>
</dbReference>
<dbReference type="GO" id="GO:0005524">
    <property type="term" value="F:ATP binding"/>
    <property type="evidence" value="ECO:0007669"/>
    <property type="project" value="InterPro"/>
</dbReference>
<accession>A0A510I5W4</accession>
<dbReference type="SUPFAM" id="SSF56112">
    <property type="entry name" value="Protein kinase-like (PK-like)"/>
    <property type="match status" value="1"/>
</dbReference>
<reference evidence="3" key="1">
    <citation type="submission" date="2019-07" db="EMBL/GenBank/DDBJ databases">
        <title>Complete Genome Sequences of Vibrion rotiferianus strain AM7.</title>
        <authorList>
            <person name="Miyazaki K."/>
            <person name="Wiseschart A."/>
            <person name="Pootanakit K."/>
            <person name="Ishimori K."/>
            <person name="Kitahara K."/>
        </authorList>
    </citation>
    <scope>NUCLEOTIDE SEQUENCE [LARGE SCALE GENOMIC DNA]</scope>
    <source>
        <strain evidence="3">AM7</strain>
    </source>
</reference>
<name>A0A510I5W4_9VIBR</name>
<dbReference type="InterPro" id="IPR011009">
    <property type="entry name" value="Kinase-like_dom_sf"/>
</dbReference>
<dbReference type="Gene3D" id="1.10.510.10">
    <property type="entry name" value="Transferase(Phosphotransferase) domain 1"/>
    <property type="match status" value="1"/>
</dbReference>
<protein>
    <recommendedName>
        <fullName evidence="1">Protein kinase domain-containing protein</fullName>
    </recommendedName>
</protein>
<evidence type="ECO:0000313" key="2">
    <source>
        <dbReference type="EMBL" id="BBL88947.1"/>
    </source>
</evidence>
<dbReference type="PROSITE" id="PS50011">
    <property type="entry name" value="PROTEIN_KINASE_DOM"/>
    <property type="match status" value="1"/>
</dbReference>
<dbReference type="InterPro" id="IPR000719">
    <property type="entry name" value="Prot_kinase_dom"/>
</dbReference>